<gene>
    <name evidence="4" type="ORF">METZ01_LOCUS218650</name>
</gene>
<dbReference type="AlphaFoldDB" id="A0A382FRS1"/>
<proteinExistence type="predicted"/>
<organism evidence="4">
    <name type="scientific">marine metagenome</name>
    <dbReference type="NCBI Taxonomy" id="408172"/>
    <lineage>
        <taxon>unclassified sequences</taxon>
        <taxon>metagenomes</taxon>
        <taxon>ecological metagenomes</taxon>
    </lineage>
</organism>
<evidence type="ECO:0000256" key="1">
    <source>
        <dbReference type="ARBA" id="ARBA00022729"/>
    </source>
</evidence>
<evidence type="ECO:0000256" key="2">
    <source>
        <dbReference type="ARBA" id="ARBA00023157"/>
    </source>
</evidence>
<keyword evidence="1" id="KW-0732">Signal</keyword>
<dbReference type="SUPFAM" id="SSF49899">
    <property type="entry name" value="Concanavalin A-like lectins/glucanases"/>
    <property type="match status" value="1"/>
</dbReference>
<evidence type="ECO:0000259" key="3">
    <source>
        <dbReference type="SMART" id="SM00560"/>
    </source>
</evidence>
<feature type="domain" description="LamG-like jellyroll fold" evidence="3">
    <location>
        <begin position="89"/>
        <end position="218"/>
    </location>
</feature>
<dbReference type="Gene3D" id="2.60.120.200">
    <property type="match status" value="1"/>
</dbReference>
<evidence type="ECO:0000313" key="4">
    <source>
        <dbReference type="EMBL" id="SVB65796.1"/>
    </source>
</evidence>
<dbReference type="Pfam" id="PF13385">
    <property type="entry name" value="Laminin_G_3"/>
    <property type="match status" value="1"/>
</dbReference>
<reference evidence="4" key="1">
    <citation type="submission" date="2018-05" db="EMBL/GenBank/DDBJ databases">
        <authorList>
            <person name="Lanie J.A."/>
            <person name="Ng W.-L."/>
            <person name="Kazmierczak K.M."/>
            <person name="Andrzejewski T.M."/>
            <person name="Davidsen T.M."/>
            <person name="Wayne K.J."/>
            <person name="Tettelin H."/>
            <person name="Glass J.I."/>
            <person name="Rusch D."/>
            <person name="Podicherti R."/>
            <person name="Tsui H.-C.T."/>
            <person name="Winkler M.E."/>
        </authorList>
    </citation>
    <scope>NUCLEOTIDE SEQUENCE</scope>
</reference>
<keyword evidence="2" id="KW-1015">Disulfide bond</keyword>
<accession>A0A382FRS1</accession>
<dbReference type="InterPro" id="IPR013320">
    <property type="entry name" value="ConA-like_dom_sf"/>
</dbReference>
<protein>
    <recommendedName>
        <fullName evidence="3">LamG-like jellyroll fold domain-containing protein</fullName>
    </recommendedName>
</protein>
<name>A0A382FRS1_9ZZZZ</name>
<dbReference type="InterPro" id="IPR006558">
    <property type="entry name" value="LamG-like"/>
</dbReference>
<dbReference type="EMBL" id="UINC01051525">
    <property type="protein sequence ID" value="SVB65796.1"/>
    <property type="molecule type" value="Genomic_DNA"/>
</dbReference>
<sequence length="257" mass="27853">MKILVLSLLGLFLVFCGLAQAIDESLVLYFSFDEGQGNNAKDGSLAKNHGKYVGKPKWVNGKLGKAVSYDGTGAFEIQHHNSLNTLKGKGHTVSYWLNWDGQGAGWSPFISKTIGENDNFHTWVGRDGVWDYENKPSGQTHAVTKIPLDGNWIHLTVTHDGKETVSFYINGKLDKATNPLPTAIGNEINVLVGDDGKGNKGAGILDELSIFNRALTAEEAKTIYEDGVEPFLAIAPTDKLTVTWGNIKHGARGISAD</sequence>
<dbReference type="SMART" id="SM00560">
    <property type="entry name" value="LamGL"/>
    <property type="match status" value="1"/>
</dbReference>